<dbReference type="EMBL" id="CM042020">
    <property type="protein sequence ID" value="KAI3821909.1"/>
    <property type="molecule type" value="Genomic_DNA"/>
</dbReference>
<proteinExistence type="predicted"/>
<accession>A0ACB9JNJ8</accession>
<keyword evidence="2" id="KW-1185">Reference proteome</keyword>
<reference evidence="1 2" key="2">
    <citation type="journal article" date="2022" name="Mol. Ecol. Resour.">
        <title>The genomes of chicory, endive, great burdock and yacon provide insights into Asteraceae paleo-polyploidization history and plant inulin production.</title>
        <authorList>
            <person name="Fan W."/>
            <person name="Wang S."/>
            <person name="Wang H."/>
            <person name="Wang A."/>
            <person name="Jiang F."/>
            <person name="Liu H."/>
            <person name="Zhao H."/>
            <person name="Xu D."/>
            <person name="Zhang Y."/>
        </authorList>
    </citation>
    <scope>NUCLEOTIDE SEQUENCE [LARGE SCALE GENOMIC DNA]</scope>
    <source>
        <strain evidence="2">cv. Yunnan</strain>
        <tissue evidence="1">Leaves</tissue>
    </source>
</reference>
<evidence type="ECO:0000313" key="1">
    <source>
        <dbReference type="EMBL" id="KAI3821909.1"/>
    </source>
</evidence>
<organism evidence="1 2">
    <name type="scientific">Smallanthus sonchifolius</name>
    <dbReference type="NCBI Taxonomy" id="185202"/>
    <lineage>
        <taxon>Eukaryota</taxon>
        <taxon>Viridiplantae</taxon>
        <taxon>Streptophyta</taxon>
        <taxon>Embryophyta</taxon>
        <taxon>Tracheophyta</taxon>
        <taxon>Spermatophyta</taxon>
        <taxon>Magnoliopsida</taxon>
        <taxon>eudicotyledons</taxon>
        <taxon>Gunneridae</taxon>
        <taxon>Pentapetalae</taxon>
        <taxon>asterids</taxon>
        <taxon>campanulids</taxon>
        <taxon>Asterales</taxon>
        <taxon>Asteraceae</taxon>
        <taxon>Asteroideae</taxon>
        <taxon>Heliantheae alliance</taxon>
        <taxon>Millerieae</taxon>
        <taxon>Smallanthus</taxon>
    </lineage>
</organism>
<name>A0ACB9JNJ8_9ASTR</name>
<dbReference type="Proteomes" id="UP001056120">
    <property type="component" value="Linkage Group LG03"/>
</dbReference>
<protein>
    <submittedName>
        <fullName evidence="1">Uncharacterized protein</fullName>
    </submittedName>
</protein>
<comment type="caution">
    <text evidence="1">The sequence shown here is derived from an EMBL/GenBank/DDBJ whole genome shotgun (WGS) entry which is preliminary data.</text>
</comment>
<sequence length="144" mass="16171">MQVETSETRSFEVPSEDAKFRDSKLFLKRVAFELSDMLDFSLKKLEFKSVEFLSELILRFSRLDDNLDISLRDKDSEVEPLSELAILAKLLSDSEFSSCDLFNMISALLAFAAPSLPLAISEQVSNNKAMDAPFPVDSSTISTF</sequence>
<reference evidence="2" key="1">
    <citation type="journal article" date="2022" name="Mol. Ecol. Resour.">
        <title>The genomes of chicory, endive, great burdock and yacon provide insights into Asteraceae palaeo-polyploidization history and plant inulin production.</title>
        <authorList>
            <person name="Fan W."/>
            <person name="Wang S."/>
            <person name="Wang H."/>
            <person name="Wang A."/>
            <person name="Jiang F."/>
            <person name="Liu H."/>
            <person name="Zhao H."/>
            <person name="Xu D."/>
            <person name="Zhang Y."/>
        </authorList>
    </citation>
    <scope>NUCLEOTIDE SEQUENCE [LARGE SCALE GENOMIC DNA]</scope>
    <source>
        <strain evidence="2">cv. Yunnan</strain>
    </source>
</reference>
<gene>
    <name evidence="1" type="ORF">L1987_09485</name>
</gene>
<evidence type="ECO:0000313" key="2">
    <source>
        <dbReference type="Proteomes" id="UP001056120"/>
    </source>
</evidence>